<dbReference type="EC" id="2.4.1.187" evidence="3"/>
<keyword evidence="1 3" id="KW-0328">Glycosyltransferase</keyword>
<dbReference type="GO" id="GO:0047244">
    <property type="term" value="F:N-acetylglucosaminyldiphosphoundecaprenol N-acetyl-beta-D-mannosaminyltransferase activity"/>
    <property type="evidence" value="ECO:0007669"/>
    <property type="project" value="UniProtKB-EC"/>
</dbReference>
<comment type="caution">
    <text evidence="3">The sequence shown here is derived from an EMBL/GenBank/DDBJ whole genome shotgun (WGS) entry which is preliminary data.</text>
</comment>
<proteinExistence type="predicted"/>
<dbReference type="EMBL" id="JACIBX010000001">
    <property type="protein sequence ID" value="MBB3710818.1"/>
    <property type="molecule type" value="Genomic_DNA"/>
</dbReference>
<dbReference type="Pfam" id="PF03808">
    <property type="entry name" value="Glyco_tran_WecG"/>
    <property type="match status" value="1"/>
</dbReference>
<keyword evidence="4" id="KW-1185">Reference proteome</keyword>
<dbReference type="NCBIfam" id="TIGR00696">
    <property type="entry name" value="wecG_tagA_cpsF"/>
    <property type="match status" value="1"/>
</dbReference>
<dbReference type="PANTHER" id="PTHR34136">
    <property type="match status" value="1"/>
</dbReference>
<name>A0ABR6HK31_9RHOB</name>
<reference evidence="3 4" key="1">
    <citation type="submission" date="2020-08" db="EMBL/GenBank/DDBJ databases">
        <title>Genomic Encyclopedia of Type Strains, Phase III (KMG-III): the genomes of soil and plant-associated and newly described type strains.</title>
        <authorList>
            <person name="Whitman W."/>
        </authorList>
    </citation>
    <scope>NUCLEOTIDE SEQUENCE [LARGE SCALE GENOMIC DNA]</scope>
    <source>
        <strain evidence="3 4">CECT 8572</strain>
    </source>
</reference>
<evidence type="ECO:0000256" key="2">
    <source>
        <dbReference type="ARBA" id="ARBA00022679"/>
    </source>
</evidence>
<evidence type="ECO:0000313" key="3">
    <source>
        <dbReference type="EMBL" id="MBB3710818.1"/>
    </source>
</evidence>
<keyword evidence="2 3" id="KW-0808">Transferase</keyword>
<dbReference type="RefSeq" id="WP_246390907.1">
    <property type="nucleotide sequence ID" value="NZ_JACIBX010000001.1"/>
</dbReference>
<protein>
    <submittedName>
        <fullName evidence="3">N-acetylglucosaminyldiphosphoundecaprenol N-acetyl-beta-D-mannosaminyltransferase</fullName>
        <ecNumber evidence="3">2.4.1.187</ecNumber>
    </submittedName>
</protein>
<gene>
    <name evidence="3" type="ORF">FHS00_000371</name>
</gene>
<dbReference type="Proteomes" id="UP000576152">
    <property type="component" value="Unassembled WGS sequence"/>
</dbReference>
<dbReference type="CDD" id="cd06533">
    <property type="entry name" value="Glyco_transf_WecG_TagA"/>
    <property type="match status" value="1"/>
</dbReference>
<dbReference type="PANTHER" id="PTHR34136:SF1">
    <property type="entry name" value="UDP-N-ACETYL-D-MANNOSAMINURONIC ACID TRANSFERASE"/>
    <property type="match status" value="1"/>
</dbReference>
<sequence>MTRATPVSAPASPGEINLLGVKVSALDLESATARLLAAIRAGRRGYVCLCGAHGLVDSQSMPELRRAYNEAFLVTPDGMPLVWELRRQGHTDAGRVYGPDLMLELMREPGLRHALYGTTEHTLAKLEHRLKELAPAATIVCRIAPPFRALTPEEEDKITRDLNAADADLIWVGLGAPKQELWMARMRERLTAPMLIGVGAAFDFHAGNTPQAPGWVQQRGLEWLYRLSREPRRLWRRYVRVVPGYLYLLALQRTGLRGFAAPPQIEVQEAP</sequence>
<accession>A0ABR6HK31</accession>
<evidence type="ECO:0000313" key="4">
    <source>
        <dbReference type="Proteomes" id="UP000576152"/>
    </source>
</evidence>
<dbReference type="InterPro" id="IPR004629">
    <property type="entry name" value="WecG_TagA_CpsF"/>
</dbReference>
<organism evidence="3 4">
    <name type="scientific">Limimaricola variabilis</name>
    <dbReference type="NCBI Taxonomy" id="1492771"/>
    <lineage>
        <taxon>Bacteria</taxon>
        <taxon>Pseudomonadati</taxon>
        <taxon>Pseudomonadota</taxon>
        <taxon>Alphaproteobacteria</taxon>
        <taxon>Rhodobacterales</taxon>
        <taxon>Paracoccaceae</taxon>
        <taxon>Limimaricola</taxon>
    </lineage>
</organism>
<evidence type="ECO:0000256" key="1">
    <source>
        <dbReference type="ARBA" id="ARBA00022676"/>
    </source>
</evidence>